<dbReference type="OMA" id="AFNQTDY"/>
<evidence type="ECO:0000313" key="5">
    <source>
        <dbReference type="Proteomes" id="UP000317257"/>
    </source>
</evidence>
<proteinExistence type="predicted"/>
<evidence type="ECO:0000313" key="2">
    <source>
        <dbReference type="EMBL" id="OAA44963.1"/>
    </source>
</evidence>
<evidence type="ECO:0000256" key="1">
    <source>
        <dbReference type="SAM" id="Phobius"/>
    </source>
</evidence>
<dbReference type="AlphaFoldDB" id="A0A162JP81"/>
<dbReference type="EMBL" id="SBHS01000010">
    <property type="protein sequence ID" value="TWU74692.1"/>
    <property type="molecule type" value="Genomic_DNA"/>
</dbReference>
<evidence type="ECO:0000313" key="3">
    <source>
        <dbReference type="EMBL" id="TWU74692.1"/>
    </source>
</evidence>
<dbReference type="STRING" id="1081105.A0A162JP81"/>
<feature type="transmembrane region" description="Helical" evidence="1">
    <location>
        <begin position="7"/>
        <end position="27"/>
    </location>
</feature>
<dbReference type="Proteomes" id="UP000317257">
    <property type="component" value="Unassembled WGS sequence"/>
</dbReference>
<comment type="caution">
    <text evidence="2">The sequence shown here is derived from an EMBL/GenBank/DDBJ whole genome shotgun (WGS) entry which is preliminary data.</text>
</comment>
<reference evidence="3" key="3">
    <citation type="journal article" date="2019" name="Microbiol. Resour. Announc.">
        <title>Genome Sequence of Metarhizium rileyi, a Microbial Control Agent for Lepidoptera.</title>
        <authorList>
            <person name="Binneck E."/>
            <person name="Lastra C.C.L."/>
            <person name="Sosa-Gomez D.R."/>
        </authorList>
    </citation>
    <scope>NUCLEOTIDE SEQUENCE</scope>
    <source>
        <strain evidence="3">Cep018-CH2</strain>
    </source>
</reference>
<dbReference type="EMBL" id="AZHC01000009">
    <property type="protein sequence ID" value="OAA44963.1"/>
    <property type="molecule type" value="Genomic_DNA"/>
</dbReference>
<dbReference type="OrthoDB" id="2014201at2759"/>
<keyword evidence="3" id="KW-0328">Glycosyltransferase</keyword>
<reference evidence="2 4" key="1">
    <citation type="journal article" date="2016" name="Genome Biol. Evol.">
        <title>Divergent and convergent evolution of fungal pathogenicity.</title>
        <authorList>
            <person name="Shang Y."/>
            <person name="Xiao G."/>
            <person name="Zheng P."/>
            <person name="Cen K."/>
            <person name="Zhan S."/>
            <person name="Wang C."/>
        </authorList>
    </citation>
    <scope>NUCLEOTIDE SEQUENCE [LARGE SCALE GENOMIC DNA]</scope>
    <source>
        <strain evidence="2 4">RCEF 4871</strain>
    </source>
</reference>
<dbReference type="SUPFAM" id="SSF53448">
    <property type="entry name" value="Nucleotide-diphospho-sugar transferases"/>
    <property type="match status" value="1"/>
</dbReference>
<keyword evidence="1" id="KW-0812">Transmembrane</keyword>
<name>A0A162JP81_METRR</name>
<accession>A0A162JP81</accession>
<dbReference type="InterPro" id="IPR050587">
    <property type="entry name" value="GNT1/Glycosyltrans_8"/>
</dbReference>
<reference evidence="5" key="2">
    <citation type="submission" date="2018-12" db="EMBL/GenBank/DDBJ databases">
        <title>The complete genome of Metarhizium rileyi, a key fungal pathogen of Lepidoptera.</title>
        <authorList>
            <person name="Binneck E."/>
            <person name="Lastra C.C.L."/>
            <person name="Sosa-Gomez D.R."/>
        </authorList>
    </citation>
    <scope>NUCLEOTIDE SEQUENCE [LARGE SCALE GENOMIC DNA]</scope>
    <source>
        <strain evidence="5">Cep018-CH2</strain>
    </source>
</reference>
<keyword evidence="4" id="KW-1185">Reference proteome</keyword>
<organism evidence="2 4">
    <name type="scientific">Metarhizium rileyi (strain RCEF 4871)</name>
    <name type="common">Nomuraea rileyi</name>
    <dbReference type="NCBI Taxonomy" id="1649241"/>
    <lineage>
        <taxon>Eukaryota</taxon>
        <taxon>Fungi</taxon>
        <taxon>Dikarya</taxon>
        <taxon>Ascomycota</taxon>
        <taxon>Pezizomycotina</taxon>
        <taxon>Sordariomycetes</taxon>
        <taxon>Hypocreomycetidae</taxon>
        <taxon>Hypocreales</taxon>
        <taxon>Clavicipitaceae</taxon>
        <taxon>Metarhizium</taxon>
    </lineage>
</organism>
<dbReference type="Gene3D" id="3.90.550.10">
    <property type="entry name" value="Spore Coat Polysaccharide Biosynthesis Protein SpsA, Chain A"/>
    <property type="match status" value="1"/>
</dbReference>
<dbReference type="PANTHER" id="PTHR11183">
    <property type="entry name" value="GLYCOGENIN SUBFAMILY MEMBER"/>
    <property type="match status" value="1"/>
</dbReference>
<dbReference type="GO" id="GO:0016757">
    <property type="term" value="F:glycosyltransferase activity"/>
    <property type="evidence" value="ECO:0007669"/>
    <property type="project" value="UniProtKB-KW"/>
</dbReference>
<keyword evidence="1" id="KW-0472">Membrane</keyword>
<keyword evidence="1" id="KW-1133">Transmembrane helix</keyword>
<keyword evidence="3" id="KW-0808">Transferase</keyword>
<dbReference type="Proteomes" id="UP000243498">
    <property type="component" value="Unassembled WGS sequence"/>
</dbReference>
<evidence type="ECO:0000313" key="4">
    <source>
        <dbReference type="Proteomes" id="UP000243498"/>
    </source>
</evidence>
<gene>
    <name evidence="3" type="primary">GNT1_2</name>
    <name evidence="3" type="ORF">ED733_004757</name>
    <name evidence="2" type="ORF">NOR_03717</name>
</gene>
<protein>
    <submittedName>
        <fullName evidence="2">Glycosyltransferase family 8 protein</fullName>
    </submittedName>
    <submittedName>
        <fullName evidence="3">N-acetylglucosaminyltransferase</fullName>
    </submittedName>
</protein>
<dbReference type="InterPro" id="IPR029044">
    <property type="entry name" value="Nucleotide-diphossugar_trans"/>
</dbReference>
<accession>A0A5C6GAC9</accession>
<sequence length="361" mass="41197">MSPRQLRFILTVVAAVTTAVITLHFTYHGKNGLIGFPSSWSRSPQHDAPGTGAAMTVDWSRFAYVQYVTDSQYLCNSVMLFEILNRLGSKADRLMMFPASMAANGLSDGDSEDVRLLNMARERYNVRLHPIEVQHKSGSDPTWADSFTKLLAFNQTQYDRVLSLDSDSTLLQPVDELFLLPPCPVAMPRAYWLYPDARLLSSQVLLVQPSAREFERVMAEVDRAKDNHYDMDIVNTLYKDHASVLPHRPYDMLTGEFRRENHSQYLGSDRELWEPVAALNEAKFLHFSDWPVPKPWIQMSEELRTAHQPNCRQVDGAEHAFAFRRGTERYARTRDDINAEAAGSVFEDDAASEHCYEEQDV</sequence>